<comment type="catalytic activity">
    <reaction evidence="11 13">
        <text>L-aspartate + ATP = 4-phospho-L-aspartate + ADP</text>
        <dbReference type="Rhea" id="RHEA:23776"/>
        <dbReference type="ChEBI" id="CHEBI:29991"/>
        <dbReference type="ChEBI" id="CHEBI:30616"/>
        <dbReference type="ChEBI" id="CHEBI:57535"/>
        <dbReference type="ChEBI" id="CHEBI:456216"/>
        <dbReference type="EC" id="2.7.2.4"/>
    </reaction>
</comment>
<dbReference type="InterPro" id="IPR001048">
    <property type="entry name" value="Asp/Glu/Uridylate_kinase"/>
</dbReference>
<evidence type="ECO:0000256" key="5">
    <source>
        <dbReference type="ARBA" id="ARBA00022605"/>
    </source>
</evidence>
<keyword evidence="5 14" id="KW-0028">Amino-acid biosynthesis</keyword>
<dbReference type="SUPFAM" id="SSF55021">
    <property type="entry name" value="ACT-like"/>
    <property type="match status" value="2"/>
</dbReference>
<evidence type="ECO:0000259" key="15">
    <source>
        <dbReference type="Pfam" id="PF00696"/>
    </source>
</evidence>
<dbReference type="UniPathway" id="UPA00034">
    <property type="reaction ID" value="UER00015"/>
</dbReference>
<evidence type="ECO:0000313" key="18">
    <source>
        <dbReference type="Proteomes" id="UP000189666"/>
    </source>
</evidence>
<evidence type="ECO:0000259" key="16">
    <source>
        <dbReference type="Pfam" id="PF22468"/>
    </source>
</evidence>
<comment type="similarity">
    <text evidence="4 13">Belongs to the aspartokinase family.</text>
</comment>
<dbReference type="PIRSF" id="PIRSF000726">
    <property type="entry name" value="Asp_kin"/>
    <property type="match status" value="1"/>
</dbReference>
<comment type="pathway">
    <text evidence="1 14">Amino-acid biosynthesis; L-lysine biosynthesis via DAP pathway; (S)-tetrahydrodipicolinate from L-aspartate: step 1/4.</text>
</comment>
<comment type="pathway">
    <text evidence="3 14">Amino-acid biosynthesis; L-threonine biosynthesis; L-threonine from L-aspartate: step 1/5.</text>
</comment>
<dbReference type="EC" id="2.7.2.4" evidence="13"/>
<evidence type="ECO:0000313" key="17">
    <source>
        <dbReference type="EMBL" id="AQU89541.1"/>
    </source>
</evidence>
<dbReference type="InterPro" id="IPR036393">
    <property type="entry name" value="AceGlu_kinase-like_sf"/>
</dbReference>
<dbReference type="AlphaFoldDB" id="A0A1U9RSJ4"/>
<feature type="binding site" evidence="12">
    <location>
        <begin position="172"/>
        <end position="173"/>
    </location>
    <ligand>
        <name>ATP</name>
        <dbReference type="ChEBI" id="CHEBI:30616"/>
    </ligand>
</feature>
<dbReference type="InterPro" id="IPR005260">
    <property type="entry name" value="Asp_kin_monofn"/>
</dbReference>
<dbReference type="InterPro" id="IPR054352">
    <property type="entry name" value="ACT_Aspartokinase"/>
</dbReference>
<evidence type="ECO:0000256" key="4">
    <source>
        <dbReference type="ARBA" id="ARBA00010122"/>
    </source>
</evidence>
<dbReference type="Pfam" id="PF22468">
    <property type="entry name" value="ACT_9"/>
    <property type="match status" value="1"/>
</dbReference>
<evidence type="ECO:0000256" key="1">
    <source>
        <dbReference type="ARBA" id="ARBA00004766"/>
    </source>
</evidence>
<feature type="binding site" evidence="12">
    <location>
        <position position="72"/>
    </location>
    <ligand>
        <name>substrate</name>
    </ligand>
</feature>
<evidence type="ECO:0000256" key="7">
    <source>
        <dbReference type="ARBA" id="ARBA00022741"/>
    </source>
</evidence>
<feature type="binding site" evidence="12">
    <location>
        <position position="183"/>
    </location>
    <ligand>
        <name>ATP</name>
        <dbReference type="ChEBI" id="CHEBI:30616"/>
    </ligand>
</feature>
<evidence type="ECO:0000256" key="12">
    <source>
        <dbReference type="PIRSR" id="PIRSR000726-1"/>
    </source>
</evidence>
<dbReference type="GO" id="GO:0005524">
    <property type="term" value="F:ATP binding"/>
    <property type="evidence" value="ECO:0007669"/>
    <property type="project" value="UniProtKB-KW"/>
</dbReference>
<dbReference type="GO" id="GO:0009089">
    <property type="term" value="P:lysine biosynthetic process via diaminopimelate"/>
    <property type="evidence" value="ECO:0007669"/>
    <property type="project" value="UniProtKB-UniPathway"/>
</dbReference>
<dbReference type="InterPro" id="IPR001341">
    <property type="entry name" value="Asp_kinase"/>
</dbReference>
<dbReference type="PANTHER" id="PTHR21499:SF3">
    <property type="entry name" value="ASPARTOKINASE"/>
    <property type="match status" value="1"/>
</dbReference>
<keyword evidence="9 12" id="KW-0067">ATP-binding</keyword>
<dbReference type="EMBL" id="CP019943">
    <property type="protein sequence ID" value="AQU89541.1"/>
    <property type="molecule type" value="Genomic_DNA"/>
</dbReference>
<dbReference type="GO" id="GO:0004072">
    <property type="term" value="F:aspartate kinase activity"/>
    <property type="evidence" value="ECO:0007669"/>
    <property type="project" value="UniProtKB-EC"/>
</dbReference>
<evidence type="ECO:0000256" key="8">
    <source>
        <dbReference type="ARBA" id="ARBA00022777"/>
    </source>
</evidence>
<feature type="binding site" evidence="12">
    <location>
        <begin position="6"/>
        <end position="9"/>
    </location>
    <ligand>
        <name>ATP</name>
        <dbReference type="ChEBI" id="CHEBI:30616"/>
    </ligand>
</feature>
<feature type="binding site" evidence="12">
    <location>
        <begin position="207"/>
        <end position="208"/>
    </location>
    <ligand>
        <name>ATP</name>
        <dbReference type="ChEBI" id="CHEBI:30616"/>
    </ligand>
</feature>
<dbReference type="PROSITE" id="PS00324">
    <property type="entry name" value="ASPARTOKINASE"/>
    <property type="match status" value="1"/>
</dbReference>
<dbReference type="InterPro" id="IPR018042">
    <property type="entry name" value="Aspartate_kinase_CS"/>
</dbReference>
<dbReference type="PANTHER" id="PTHR21499">
    <property type="entry name" value="ASPARTATE KINASE"/>
    <property type="match status" value="1"/>
</dbReference>
<dbReference type="NCBIfam" id="NF005155">
    <property type="entry name" value="PRK06635.1-4"/>
    <property type="match status" value="1"/>
</dbReference>
<dbReference type="CDD" id="cd04913">
    <property type="entry name" value="ACT_AKii-LysC-BS-like_1"/>
    <property type="match status" value="1"/>
</dbReference>
<keyword evidence="6 13" id="KW-0808">Transferase</keyword>
<dbReference type="Pfam" id="PF00696">
    <property type="entry name" value="AA_kinase"/>
    <property type="match status" value="1"/>
</dbReference>
<evidence type="ECO:0000256" key="13">
    <source>
        <dbReference type="RuleBase" id="RU003448"/>
    </source>
</evidence>
<dbReference type="GO" id="GO:0005829">
    <property type="term" value="C:cytosol"/>
    <property type="evidence" value="ECO:0007669"/>
    <property type="project" value="TreeGrafter"/>
</dbReference>
<dbReference type="GO" id="GO:0009090">
    <property type="term" value="P:homoserine biosynthetic process"/>
    <property type="evidence" value="ECO:0007669"/>
    <property type="project" value="TreeGrafter"/>
</dbReference>
<feature type="domain" description="Aspartokinase ACT" evidence="16">
    <location>
        <begin position="344"/>
        <end position="399"/>
    </location>
</feature>
<evidence type="ECO:0000256" key="14">
    <source>
        <dbReference type="RuleBase" id="RU004249"/>
    </source>
</evidence>
<sequence length="415" mass="46669">MIVIQKFGGTSVGSKQRIKFLKNIIKKYKNLKIYTVMILSAMSGETTKMIRLAKYFSFRNLKELDCLLCVGEQISVALFSILLNSIKIKSKPLTSIQIGLITNNDYNNARIISIKNYFIIKKNLFKNKIPILAGFQGITKSGNFTTLGRGGSDTTAISIAACLKAKECQIYTDVDSIFFSDPRICKNLKIEFVPFENILELSSSGSKVLYVRSIEIAIKYNVNIRILSSFLKNKGTLISNKKKFSNSMERLMISGITHSNNESKITVKNVPNTAGVSSKILGPIISNNICVDMIIQNSIINAKNTDFTFLVENKFLKKTKYLINKYIISKLGGIVEHELNITKVSVVGIGLRTHNNIIDKILYCMSKLKVNIILISTSETKISIVIKDKDTIKTIKELYIMFNKSFMFRRNGRVA</sequence>
<evidence type="ECO:0000256" key="2">
    <source>
        <dbReference type="ARBA" id="ARBA00004986"/>
    </source>
</evidence>
<evidence type="ECO:0000256" key="11">
    <source>
        <dbReference type="ARBA" id="ARBA00047872"/>
    </source>
</evidence>
<dbReference type="GO" id="GO:0009088">
    <property type="term" value="P:threonine biosynthetic process"/>
    <property type="evidence" value="ECO:0007669"/>
    <property type="project" value="UniProtKB-UniPathway"/>
</dbReference>
<organism evidence="17 18">
    <name type="scientific">Carsonella ruddii</name>
    <dbReference type="NCBI Taxonomy" id="114186"/>
    <lineage>
        <taxon>Bacteria</taxon>
        <taxon>Pseudomonadati</taxon>
        <taxon>Pseudomonadota</taxon>
        <taxon>Gammaproteobacteria</taxon>
        <taxon>Oceanospirillales</taxon>
        <taxon>Halomonadaceae</taxon>
        <taxon>Zymobacter group</taxon>
        <taxon>Candidatus Carsonella</taxon>
    </lineage>
</organism>
<dbReference type="NCBIfam" id="TIGR00657">
    <property type="entry name" value="asp_kinases"/>
    <property type="match status" value="1"/>
</dbReference>
<dbReference type="Gene3D" id="3.30.2130.10">
    <property type="entry name" value="VC0802-like"/>
    <property type="match status" value="1"/>
</dbReference>
<dbReference type="UniPathway" id="UPA00050">
    <property type="reaction ID" value="UER00461"/>
</dbReference>
<keyword evidence="7 12" id="KW-0547">Nucleotide-binding</keyword>
<comment type="pathway">
    <text evidence="2 14">Amino-acid biosynthesis; L-methionine biosynthesis via de novo pathway; L-homoserine from L-aspartate: step 1/3.</text>
</comment>
<dbReference type="Proteomes" id="UP000189666">
    <property type="component" value="Chromosome"/>
</dbReference>
<dbReference type="InterPro" id="IPR045865">
    <property type="entry name" value="ACT-like_dom_sf"/>
</dbReference>
<dbReference type="SUPFAM" id="SSF53633">
    <property type="entry name" value="Carbamate kinase-like"/>
    <property type="match status" value="1"/>
</dbReference>
<proteinExistence type="inferred from homology"/>
<accession>A0A1U9RSJ4</accession>
<protein>
    <recommendedName>
        <fullName evidence="13">Aspartokinase</fullName>
        <ecNumber evidence="13">2.7.2.4</ecNumber>
    </recommendedName>
</protein>
<dbReference type="CDD" id="cd04246">
    <property type="entry name" value="AAK_AK-DapG-like"/>
    <property type="match status" value="1"/>
</dbReference>
<evidence type="ECO:0000256" key="6">
    <source>
        <dbReference type="ARBA" id="ARBA00022679"/>
    </source>
</evidence>
<evidence type="ECO:0000256" key="10">
    <source>
        <dbReference type="ARBA" id="ARBA00023154"/>
    </source>
</evidence>
<dbReference type="UniPathway" id="UPA00051">
    <property type="reaction ID" value="UER00462"/>
</dbReference>
<feature type="binding site" evidence="12">
    <location>
        <position position="46"/>
    </location>
    <ligand>
        <name>substrate</name>
    </ligand>
</feature>
<evidence type="ECO:0000256" key="3">
    <source>
        <dbReference type="ARBA" id="ARBA00005139"/>
    </source>
</evidence>
<keyword evidence="8 13" id="KW-0418">Kinase</keyword>
<feature type="domain" description="Aspartate/glutamate/uridylate kinase" evidence="15">
    <location>
        <begin position="1"/>
        <end position="228"/>
    </location>
</feature>
<name>A0A1U9RSJ4_CARRU</name>
<dbReference type="RefSeq" id="WP_211118378.1">
    <property type="nucleotide sequence ID" value="NZ_CP019943.1"/>
</dbReference>
<dbReference type="NCBIfam" id="NF005154">
    <property type="entry name" value="PRK06635.1-2"/>
    <property type="match status" value="1"/>
</dbReference>
<keyword evidence="10" id="KW-0457">Lysine biosynthesis</keyword>
<reference evidence="17 18" key="1">
    <citation type="submission" date="2017-02" db="EMBL/GenBank/DDBJ databases">
        <title>Complete Genome of Candidatus Carsonella ruddii strain BC, a Nutritional Endosymbiont of Bactericera cockerelli.</title>
        <authorList>
            <person name="Riley A.B."/>
            <person name="Kim D.H."/>
            <person name="Hansen A.K."/>
        </authorList>
    </citation>
    <scope>NUCLEOTIDE SEQUENCE [LARGE SCALE GENOMIC DNA]</scope>
    <source>
        <strain evidence="17 18">BC</strain>
    </source>
</reference>
<evidence type="ECO:0000256" key="9">
    <source>
        <dbReference type="ARBA" id="ARBA00022840"/>
    </source>
</evidence>
<dbReference type="Gene3D" id="3.40.1160.10">
    <property type="entry name" value="Acetylglutamate kinase-like"/>
    <property type="match status" value="1"/>
</dbReference>
<gene>
    <name evidence="17" type="ORF">BW244_0123</name>
</gene>